<evidence type="ECO:0000313" key="4">
    <source>
        <dbReference type="Proteomes" id="UP000008549"/>
    </source>
</evidence>
<feature type="coiled-coil region" evidence="1">
    <location>
        <begin position="1"/>
        <end position="108"/>
    </location>
</feature>
<keyword evidence="1" id="KW-0175">Coiled coil</keyword>
<gene>
    <name evidence="3 5" type="ORF">CBG21389</name>
    <name evidence="3" type="ORF">CBG_21389</name>
</gene>
<name>A8XZZ3_CAEBR</name>
<dbReference type="KEGG" id="cbr:CBG_21389"/>
<dbReference type="CTD" id="8588965"/>
<dbReference type="EMBL" id="HE601136">
    <property type="protein sequence ID" value="CAP38210.1"/>
    <property type="molecule type" value="Genomic_DNA"/>
</dbReference>
<dbReference type="GeneID" id="8588965"/>
<dbReference type="InParanoid" id="A8XZZ3"/>
<dbReference type="AlphaFoldDB" id="A8XZZ3"/>
<feature type="compositionally biased region" description="Polar residues" evidence="2">
    <location>
        <begin position="346"/>
        <end position="361"/>
    </location>
</feature>
<feature type="region of interest" description="Disordered" evidence="2">
    <location>
        <begin position="320"/>
        <end position="361"/>
    </location>
</feature>
<dbReference type="HOGENOM" id="CLU_767756_0_0_1"/>
<evidence type="ECO:0000256" key="2">
    <source>
        <dbReference type="SAM" id="MobiDB-lite"/>
    </source>
</evidence>
<organism evidence="3 4">
    <name type="scientific">Caenorhabditis briggsae</name>
    <dbReference type="NCBI Taxonomy" id="6238"/>
    <lineage>
        <taxon>Eukaryota</taxon>
        <taxon>Metazoa</taxon>
        <taxon>Ecdysozoa</taxon>
        <taxon>Nematoda</taxon>
        <taxon>Chromadorea</taxon>
        <taxon>Rhabditida</taxon>
        <taxon>Rhabditina</taxon>
        <taxon>Rhabditomorpha</taxon>
        <taxon>Rhabditoidea</taxon>
        <taxon>Rhabditidae</taxon>
        <taxon>Peloderinae</taxon>
        <taxon>Caenorhabditis</taxon>
    </lineage>
</organism>
<dbReference type="Proteomes" id="UP000008549">
    <property type="component" value="Unassembled WGS sequence"/>
</dbReference>
<accession>A8XZZ3</accession>
<feature type="compositionally biased region" description="Basic and acidic residues" evidence="2">
    <location>
        <begin position="286"/>
        <end position="298"/>
    </location>
</feature>
<evidence type="ECO:0000313" key="5">
    <source>
        <dbReference type="WormBase" id="CBG21389"/>
    </source>
</evidence>
<reference evidence="3 4" key="2">
    <citation type="journal article" date="2011" name="PLoS Genet.">
        <title>Caenorhabditis briggsae recombinant inbred line genotypes reveal inter-strain incompatibility and the evolution of recombination.</title>
        <authorList>
            <person name="Ross J.A."/>
            <person name="Koboldt D.C."/>
            <person name="Staisch J.E."/>
            <person name="Chamberlin H.M."/>
            <person name="Gupta B.P."/>
            <person name="Miller R.D."/>
            <person name="Baird S.E."/>
            <person name="Haag E.S."/>
        </authorList>
    </citation>
    <scope>NUCLEOTIDE SEQUENCE [LARGE SCALE GENOMIC DNA]</scope>
    <source>
        <strain evidence="3 4">AF16</strain>
    </source>
</reference>
<feature type="region of interest" description="Disordered" evidence="2">
    <location>
        <begin position="279"/>
        <end position="298"/>
    </location>
</feature>
<dbReference type="RefSeq" id="XP_002646966.1">
    <property type="nucleotide sequence ID" value="XM_002646920.1"/>
</dbReference>
<evidence type="ECO:0000256" key="1">
    <source>
        <dbReference type="SAM" id="Coils"/>
    </source>
</evidence>
<keyword evidence="4" id="KW-1185">Reference proteome</keyword>
<protein>
    <submittedName>
        <fullName evidence="3">Protein CBG21389</fullName>
    </submittedName>
</protein>
<evidence type="ECO:0000313" key="3">
    <source>
        <dbReference type="EMBL" id="CAP38210.1"/>
    </source>
</evidence>
<reference evidence="3 4" key="1">
    <citation type="journal article" date="2003" name="PLoS Biol.">
        <title>The genome sequence of Caenorhabditis briggsae: a platform for comparative genomics.</title>
        <authorList>
            <person name="Stein L.D."/>
            <person name="Bao Z."/>
            <person name="Blasiar D."/>
            <person name="Blumenthal T."/>
            <person name="Brent M.R."/>
            <person name="Chen N."/>
            <person name="Chinwalla A."/>
            <person name="Clarke L."/>
            <person name="Clee C."/>
            <person name="Coghlan A."/>
            <person name="Coulson A."/>
            <person name="D'Eustachio P."/>
            <person name="Fitch D.H."/>
            <person name="Fulton L.A."/>
            <person name="Fulton R.E."/>
            <person name="Griffiths-Jones S."/>
            <person name="Harris T.W."/>
            <person name="Hillier L.W."/>
            <person name="Kamath R."/>
            <person name="Kuwabara P.E."/>
            <person name="Mardis E.R."/>
            <person name="Marra M.A."/>
            <person name="Miner T.L."/>
            <person name="Minx P."/>
            <person name="Mullikin J.C."/>
            <person name="Plumb R.W."/>
            <person name="Rogers J."/>
            <person name="Schein J.E."/>
            <person name="Sohrmann M."/>
            <person name="Spieth J."/>
            <person name="Stajich J.E."/>
            <person name="Wei C."/>
            <person name="Willey D."/>
            <person name="Wilson R.K."/>
            <person name="Durbin R."/>
            <person name="Waterston R.H."/>
        </authorList>
    </citation>
    <scope>NUCLEOTIDE SEQUENCE [LARGE SCALE GENOMIC DNA]</scope>
    <source>
        <strain evidence="3 4">AF16</strain>
    </source>
</reference>
<feature type="coiled-coil region" evidence="1">
    <location>
        <begin position="194"/>
        <end position="228"/>
    </location>
</feature>
<proteinExistence type="predicted"/>
<sequence>MMLMEANLRRVEKELENYKKMFTEMMESKNKEIDDLYKLVKFKDREINALEAENRLMQRQNEIRFRNERRRVMNIEKEYHEDMNKILKKKLKKLEQKESIDLEENEKETEGKGVWQRVVQYFWGSNIGANQKPRIKRTMEIDDEDEEPGFFQGNSGNLDVAMSVHTARGSRAGFQYGNGFVVQWVPMVAREQTKEELQAIIAQKDLQIAELKNQLNLSKCQVFELKESYQKASAQGYQQGLAENSRLLVYFEKKATKLMCRLSEYEIINEDLFTGDISMGSNEEGVADRGSEEEPDARADQWSLIKSTISMVNAMKDKMGYGEAQEGVEEDQETPYSRNSDDHFASDSSPKVQFQFSQARF</sequence>
<dbReference type="WormBase" id="CBG21389">
    <property type="protein sequence ID" value="CBP11800"/>
    <property type="gene ID" value="WBGene00040181"/>
</dbReference>